<comment type="subcellular location">
    <subcellularLocation>
        <location evidence="1">Cell membrane</location>
        <topology evidence="1">Multi-pass membrane protein</topology>
    </subcellularLocation>
</comment>
<dbReference type="PANTHER" id="PTHR30086">
    <property type="entry name" value="ARGININE EXPORTER PROTEIN ARGO"/>
    <property type="match status" value="1"/>
</dbReference>
<dbReference type="Proteomes" id="UP000294641">
    <property type="component" value="Unassembled WGS sequence"/>
</dbReference>
<dbReference type="Pfam" id="PF01810">
    <property type="entry name" value="LysE"/>
    <property type="match status" value="1"/>
</dbReference>
<dbReference type="EMBL" id="UGNP01000001">
    <property type="protein sequence ID" value="STX10028.1"/>
    <property type="molecule type" value="Genomic_DNA"/>
</dbReference>
<evidence type="ECO:0000256" key="4">
    <source>
        <dbReference type="ARBA" id="ARBA00022989"/>
    </source>
</evidence>
<evidence type="ECO:0000256" key="1">
    <source>
        <dbReference type="ARBA" id="ARBA00004651"/>
    </source>
</evidence>
<feature type="transmembrane region" description="Helical" evidence="6">
    <location>
        <begin position="152"/>
        <end position="177"/>
    </location>
</feature>
<reference evidence="8 10" key="2">
    <citation type="submission" date="2019-03" db="EMBL/GenBank/DDBJ databases">
        <title>Genomic Encyclopedia of Type Strains, Phase IV (KMG-IV): sequencing the most valuable type-strain genomes for metagenomic binning, comparative biology and taxonomic classification.</title>
        <authorList>
            <person name="Goeker M."/>
        </authorList>
    </citation>
    <scope>NUCLEOTIDE SEQUENCE [LARGE SCALE GENOMIC DNA]</scope>
    <source>
        <strain evidence="8 10">DSM 20580</strain>
    </source>
</reference>
<name>A0A2U3A9P0_9BACL</name>
<dbReference type="Proteomes" id="UP000254330">
    <property type="component" value="Unassembled WGS sequence"/>
</dbReference>
<dbReference type="PANTHER" id="PTHR30086:SF20">
    <property type="entry name" value="ARGININE EXPORTER PROTEIN ARGO-RELATED"/>
    <property type="match status" value="1"/>
</dbReference>
<evidence type="ECO:0000313" key="9">
    <source>
        <dbReference type="Proteomes" id="UP000254330"/>
    </source>
</evidence>
<dbReference type="GO" id="GO:0015171">
    <property type="term" value="F:amino acid transmembrane transporter activity"/>
    <property type="evidence" value="ECO:0007669"/>
    <property type="project" value="TreeGrafter"/>
</dbReference>
<gene>
    <name evidence="7" type="primary">leuE</name>
    <name evidence="8" type="ORF">DFR61_15014</name>
    <name evidence="7" type="ORF">NCTC10597_01737</name>
</gene>
<keyword evidence="2" id="KW-1003">Cell membrane</keyword>
<evidence type="ECO:0000256" key="6">
    <source>
        <dbReference type="SAM" id="Phobius"/>
    </source>
</evidence>
<protein>
    <submittedName>
        <fullName evidence="7">Leucine efflux protein</fullName>
    </submittedName>
    <submittedName>
        <fullName evidence="8">RhtB (Resistance to homoserine/threonine) family protein</fullName>
    </submittedName>
</protein>
<feature type="transmembrane region" description="Helical" evidence="6">
    <location>
        <begin position="38"/>
        <end position="60"/>
    </location>
</feature>
<dbReference type="EMBL" id="SNZG01000050">
    <property type="protein sequence ID" value="TDR33693.1"/>
    <property type="molecule type" value="Genomic_DNA"/>
</dbReference>
<accession>A0A2U3A9P0</accession>
<dbReference type="RefSeq" id="WP_109350744.1">
    <property type="nucleotide sequence ID" value="NZ_BJUE01000061.1"/>
</dbReference>
<comment type="caution">
    <text evidence="7">The sequence shown here is derived from an EMBL/GenBank/DDBJ whole genome shotgun (WGS) entry which is preliminary data.</text>
</comment>
<reference evidence="7 9" key="1">
    <citation type="submission" date="2018-06" db="EMBL/GenBank/DDBJ databases">
        <authorList>
            <consortium name="Pathogen Informatics"/>
            <person name="Doyle S."/>
        </authorList>
    </citation>
    <scope>NUCLEOTIDE SEQUENCE [LARGE SCALE GENOMIC DNA]</scope>
    <source>
        <strain evidence="7 9">NCTC10597</strain>
    </source>
</reference>
<keyword evidence="4 6" id="KW-1133">Transmembrane helix</keyword>
<dbReference type="GO" id="GO:0005886">
    <property type="term" value="C:plasma membrane"/>
    <property type="evidence" value="ECO:0007669"/>
    <property type="project" value="UniProtKB-SubCell"/>
</dbReference>
<dbReference type="AlphaFoldDB" id="A0A2U3A9P0"/>
<proteinExistence type="predicted"/>
<sequence length="210" mass="23189">MNEIWMFTVVALLIVMVPGVDSLLVLKNTITYGKGAGMFTMIGIIVALIVWTTLAVLGLATVISKSIVVFMFIKYAGAAYLVYLGIQSWRAKAQNVKLVEQSEAAKGRFKSNRLNCFTQGVTTDLLNPKTLLLYVTLMPQFINPVESVSVQLITLAAILMLISVIWLTAIVAIINLIRNWFLQEKVQQLFNKLTAVILIGLGIKIATEKL</sequence>
<evidence type="ECO:0000256" key="3">
    <source>
        <dbReference type="ARBA" id="ARBA00022692"/>
    </source>
</evidence>
<keyword evidence="3 6" id="KW-0812">Transmembrane</keyword>
<evidence type="ECO:0000256" key="5">
    <source>
        <dbReference type="ARBA" id="ARBA00023136"/>
    </source>
</evidence>
<evidence type="ECO:0000313" key="8">
    <source>
        <dbReference type="EMBL" id="TDR33693.1"/>
    </source>
</evidence>
<keyword evidence="10" id="KW-1185">Reference proteome</keyword>
<feature type="transmembrane region" description="Helical" evidence="6">
    <location>
        <begin position="67"/>
        <end position="86"/>
    </location>
</feature>
<evidence type="ECO:0000313" key="7">
    <source>
        <dbReference type="EMBL" id="STX10028.1"/>
    </source>
</evidence>
<dbReference type="InterPro" id="IPR001123">
    <property type="entry name" value="LeuE-type"/>
</dbReference>
<evidence type="ECO:0000313" key="10">
    <source>
        <dbReference type="Proteomes" id="UP000294641"/>
    </source>
</evidence>
<organism evidence="7 9">
    <name type="scientific">Kurthia zopfii</name>
    <dbReference type="NCBI Taxonomy" id="1650"/>
    <lineage>
        <taxon>Bacteria</taxon>
        <taxon>Bacillati</taxon>
        <taxon>Bacillota</taxon>
        <taxon>Bacilli</taxon>
        <taxon>Bacillales</taxon>
        <taxon>Caryophanaceae</taxon>
        <taxon>Kurthia</taxon>
    </lineage>
</organism>
<dbReference type="PIRSF" id="PIRSF006324">
    <property type="entry name" value="LeuE"/>
    <property type="match status" value="1"/>
</dbReference>
<dbReference type="OrthoDB" id="9784202at2"/>
<evidence type="ECO:0000256" key="2">
    <source>
        <dbReference type="ARBA" id="ARBA00022475"/>
    </source>
</evidence>
<keyword evidence="5 6" id="KW-0472">Membrane</keyword>